<reference evidence="1 2" key="1">
    <citation type="submission" date="2018-08" db="EMBL/GenBank/DDBJ databases">
        <title>Murine metabolic-syndrome-specific gut microbial biobank.</title>
        <authorList>
            <person name="Liu C."/>
        </authorList>
    </citation>
    <scope>NUCLEOTIDE SEQUENCE [LARGE SCALE GENOMIC DNA]</scope>
    <source>
        <strain evidence="1 2">583</strain>
    </source>
</reference>
<dbReference type="Proteomes" id="UP000467132">
    <property type="component" value="Unassembled WGS sequence"/>
</dbReference>
<dbReference type="RefSeq" id="WP_160196529.1">
    <property type="nucleotide sequence ID" value="NZ_QXXA01000005.1"/>
</dbReference>
<protein>
    <recommendedName>
        <fullName evidence="3">TATA-box binding protein</fullName>
    </recommendedName>
</protein>
<evidence type="ECO:0008006" key="3">
    <source>
        <dbReference type="Google" id="ProtNLM"/>
    </source>
</evidence>
<keyword evidence="2" id="KW-1185">Reference proteome</keyword>
<dbReference type="InterPro" id="IPR036209">
    <property type="entry name" value="YwmB-like_sf"/>
</dbReference>
<gene>
    <name evidence="1" type="ORF">D3Z33_04035</name>
</gene>
<dbReference type="Pfam" id="PF08680">
    <property type="entry name" value="DUF1779"/>
    <property type="match status" value="1"/>
</dbReference>
<accession>A0A845QY12</accession>
<dbReference type="OrthoDB" id="1708334at2"/>
<evidence type="ECO:0000313" key="1">
    <source>
        <dbReference type="EMBL" id="NBI06028.1"/>
    </source>
</evidence>
<name>A0A845QY12_9CLOT</name>
<proteinExistence type="predicted"/>
<dbReference type="EMBL" id="QXXA01000005">
    <property type="protein sequence ID" value="NBI06028.1"/>
    <property type="molecule type" value="Genomic_DNA"/>
</dbReference>
<dbReference type="AlphaFoldDB" id="A0A845QY12"/>
<dbReference type="Gene3D" id="3.30.360.40">
    <property type="entry name" value="YwmB-like"/>
    <property type="match status" value="1"/>
</dbReference>
<sequence length="266" mass="30464">MDGKRLIITIILIFILALSNYTVSASIRNNLEQPIVTAFNNINANLIEISIKAQGTINEEFMSEKDIKKLGQDFKNKFNIIGELESNNNIKQLNSTKKLYSLEYIESENNKKIIVSGVDKNNRFVTINVLTYKDKYSNLNRTDLIVNIISQNVNNYKKIESNVQKIFEEYNTTPNITSKVIGTFEGNIKTEEKFNIISHITKTVDARIVEEYKNPDILSISAYSPNIDNHIYTGKNKMNLNIAMRHNYTEDKTYIFIATPIIDGGY</sequence>
<evidence type="ECO:0000313" key="2">
    <source>
        <dbReference type="Proteomes" id="UP000467132"/>
    </source>
</evidence>
<organism evidence="1 2">
    <name type="scientific">Senegalia massiliensis</name>
    <dbReference type="NCBI Taxonomy" id="1720316"/>
    <lineage>
        <taxon>Bacteria</taxon>
        <taxon>Bacillati</taxon>
        <taxon>Bacillota</taxon>
        <taxon>Clostridia</taxon>
        <taxon>Eubacteriales</taxon>
        <taxon>Clostridiaceae</taxon>
        <taxon>Senegalia</taxon>
    </lineage>
</organism>
<dbReference type="SUPFAM" id="SSF143842">
    <property type="entry name" value="YwmB-like"/>
    <property type="match status" value="1"/>
</dbReference>
<comment type="caution">
    <text evidence="1">The sequence shown here is derived from an EMBL/GenBank/DDBJ whole genome shotgun (WGS) entry which is preliminary data.</text>
</comment>
<dbReference type="InterPro" id="IPR014794">
    <property type="entry name" value="DUF1779"/>
</dbReference>